<protein>
    <submittedName>
        <fullName evidence="7">Glycosyltransferase</fullName>
    </submittedName>
</protein>
<dbReference type="PANTHER" id="PTHR43179:SF12">
    <property type="entry name" value="GALACTOFURANOSYLTRANSFERASE GLFT2"/>
    <property type="match status" value="1"/>
</dbReference>
<accession>A0A7X6QYY5</accession>
<dbReference type="EMBL" id="JAAXOX010000003">
    <property type="protein sequence ID" value="NKY22511.1"/>
    <property type="molecule type" value="Genomic_DNA"/>
</dbReference>
<keyword evidence="4 7" id="KW-0808">Transferase</keyword>
<evidence type="ECO:0000256" key="4">
    <source>
        <dbReference type="ARBA" id="ARBA00022679"/>
    </source>
</evidence>
<dbReference type="Proteomes" id="UP000581206">
    <property type="component" value="Unassembled WGS sequence"/>
</dbReference>
<dbReference type="InterPro" id="IPR029044">
    <property type="entry name" value="Nucleotide-diphossugar_trans"/>
</dbReference>
<comment type="caution">
    <text evidence="7">The sequence shown here is derived from an EMBL/GenBank/DDBJ whole genome shotgun (WGS) entry which is preliminary data.</text>
</comment>
<comment type="similarity">
    <text evidence="2">Belongs to the glycosyltransferase 2 family.</text>
</comment>
<evidence type="ECO:0000256" key="3">
    <source>
        <dbReference type="ARBA" id="ARBA00022676"/>
    </source>
</evidence>
<dbReference type="AlphaFoldDB" id="A0A7X6QYY5"/>
<sequence length="830" mass="91909">MSPSETRPGVVSVILVNYRGADDTIVCLQEFDKVDWPSDRLELIVVENDSGDGSAERIRAAVPRAKVIEAGANLGFAGGCNAGVAAATGEWVAFLNNDARPGSQWISAAVEAMQSDLTIGAVASKVLDWDGKLVDFVDGSLTWYGAGYKREAEKPDSAEYDVPKDVLFGTGAAMFVPTALYREVGGFDERFFMFYEDVDLGWRLNLLGYRVRYVPESVAFHKHHVTMKKFGNFRETYLLERNALLSMYKNLDDESLAKALPAAMALAVRRSLARAGVDASTLDLQRSPGQDDVGTLELPKMALTGVYALDYFVDQFPEIAQDRAALQAARRRSDRELFPLFRHAVEAAYAIEGYNDAHDALVEAFGIDRHFVSRHRVLVVTGEPLLERMAGPAIRAWEIATALAPEHDVRLVSTAGAKVSSPDFEVHHATGRELRVQTDWADVIVFQGFLLEGAPWLKDSSKILVADVYDPMHLEQLEQAKDLGVDGRARSIRETTRVLNEQLRRADYVLCASEKQRDFWLGQLAGQGRVNAAVYDEDGSLDSLIGVVPFGIADEAPVQRRHAIKGEVPGIGASDKVIIWGGGVYNWFDPLTLVHAVDRLKDRHPDVRLYFMGLKHPNPGVPDMKIAWELRQLSDRLGLTDRHVFFNSGWVPYAERADYLLDADLGVSTHFHHVETAFSFRTRILDYLWASLPIVATAGDTFGTLIGERGLGAAVPPEDVGALEAALETYLYDDAAIAAARENVRAFAEDYRWSRVLRPLVDFCRFPRRAADLEYDLEEPAATAHPFERPRGLRADLALAKDYLAAGGVREVVRRAEGRVRRIAGRPAKA</sequence>
<dbReference type="Pfam" id="PF00535">
    <property type="entry name" value="Glycos_transf_2"/>
    <property type="match status" value="1"/>
</dbReference>
<evidence type="ECO:0000256" key="1">
    <source>
        <dbReference type="ARBA" id="ARBA00004776"/>
    </source>
</evidence>
<gene>
    <name evidence="7" type="ORF">HGA03_07495</name>
</gene>
<dbReference type="InterPro" id="IPR001173">
    <property type="entry name" value="Glyco_trans_2-like"/>
</dbReference>
<evidence type="ECO:0000256" key="2">
    <source>
        <dbReference type="ARBA" id="ARBA00006739"/>
    </source>
</evidence>
<dbReference type="SUPFAM" id="SSF53756">
    <property type="entry name" value="UDP-Glycosyltransferase/glycogen phosphorylase"/>
    <property type="match status" value="1"/>
</dbReference>
<keyword evidence="3" id="KW-0328">Glycosyltransferase</keyword>
<dbReference type="RefSeq" id="WP_168629637.1">
    <property type="nucleotide sequence ID" value="NZ_BONL01000013.1"/>
</dbReference>
<comment type="pathway">
    <text evidence="1">Cell wall biogenesis; cell wall polysaccharide biosynthesis.</text>
</comment>
<name>A0A7X6QYY5_9CELL</name>
<evidence type="ECO:0000313" key="7">
    <source>
        <dbReference type="EMBL" id="NKY22511.1"/>
    </source>
</evidence>
<dbReference type="PANTHER" id="PTHR43179">
    <property type="entry name" value="RHAMNOSYLTRANSFERASE WBBL"/>
    <property type="match status" value="1"/>
</dbReference>
<dbReference type="CDD" id="cd03801">
    <property type="entry name" value="GT4_PimA-like"/>
    <property type="match status" value="1"/>
</dbReference>
<dbReference type="GO" id="GO:0016757">
    <property type="term" value="F:glycosyltransferase activity"/>
    <property type="evidence" value="ECO:0007669"/>
    <property type="project" value="UniProtKB-KW"/>
</dbReference>
<evidence type="ECO:0000313" key="8">
    <source>
        <dbReference type="Proteomes" id="UP000581206"/>
    </source>
</evidence>
<reference evidence="7 8" key="1">
    <citation type="submission" date="2020-04" db="EMBL/GenBank/DDBJ databases">
        <title>MicrobeNet Type strains.</title>
        <authorList>
            <person name="Nicholson A.C."/>
        </authorList>
    </citation>
    <scope>NUCLEOTIDE SEQUENCE [LARGE SCALE GENOMIC DNA]</scope>
    <source>
        <strain evidence="7 8">ATCC BAA-788</strain>
    </source>
</reference>
<dbReference type="Gene3D" id="3.90.550.10">
    <property type="entry name" value="Spore Coat Polysaccharide Biosynthesis Protein SpsA, Chain A"/>
    <property type="match status" value="1"/>
</dbReference>
<evidence type="ECO:0000259" key="5">
    <source>
        <dbReference type="Pfam" id="PF00535"/>
    </source>
</evidence>
<dbReference type="Pfam" id="PF13692">
    <property type="entry name" value="Glyco_trans_1_4"/>
    <property type="match status" value="1"/>
</dbReference>
<dbReference type="Gene3D" id="3.40.50.2000">
    <property type="entry name" value="Glycogen Phosphorylase B"/>
    <property type="match status" value="1"/>
</dbReference>
<organism evidence="7 8">
    <name type="scientific">Cellulomonas denverensis</name>
    <dbReference type="NCBI Taxonomy" id="264297"/>
    <lineage>
        <taxon>Bacteria</taxon>
        <taxon>Bacillati</taxon>
        <taxon>Actinomycetota</taxon>
        <taxon>Actinomycetes</taxon>
        <taxon>Micrococcales</taxon>
        <taxon>Cellulomonadaceae</taxon>
        <taxon>Cellulomonas</taxon>
    </lineage>
</organism>
<dbReference type="SUPFAM" id="SSF53448">
    <property type="entry name" value="Nucleotide-diphospho-sugar transferases"/>
    <property type="match status" value="1"/>
</dbReference>
<proteinExistence type="inferred from homology"/>
<keyword evidence="8" id="KW-1185">Reference proteome</keyword>
<dbReference type="Pfam" id="PF13632">
    <property type="entry name" value="Glyco_trans_2_3"/>
    <property type="match status" value="1"/>
</dbReference>
<feature type="domain" description="Glycosyltransferase 2-like" evidence="6">
    <location>
        <begin position="161"/>
        <end position="228"/>
    </location>
</feature>
<evidence type="ECO:0000259" key="6">
    <source>
        <dbReference type="Pfam" id="PF13632"/>
    </source>
</evidence>
<dbReference type="CDD" id="cd04186">
    <property type="entry name" value="GT_2_like_c"/>
    <property type="match status" value="1"/>
</dbReference>
<feature type="domain" description="Glycosyltransferase 2-like" evidence="5">
    <location>
        <begin position="12"/>
        <end position="122"/>
    </location>
</feature>